<evidence type="ECO:0000313" key="3">
    <source>
        <dbReference type="Proteomes" id="UP000287972"/>
    </source>
</evidence>
<sequence>MTELCMKGVSGWSPLGWMCQPAYIPKGYRVGEGPRGETSPGGSSTGSAVGVACGFAPISVGTETYGTVATPAAAASLYSLKLTPGTFGKTALDVALACDALATSYEGPTLASFVSSMKFEDVSVGFVDLKKWRLPAHIQKFGPKYFEQIDREYKQAKDMLRESGVRVFDVWLTPPEEYMVDGMFINSLMRKIMSVSVAARYPMAEIPLGYIESSGRPYGLQAIAKAHQEPKLVKFMAACERVFPRRRSWLQESLVDAEKRGFARRVLNKGTTTISMRQPHRASISRGRERGSKTCFC</sequence>
<gene>
    <name evidence="2" type="ORF">CEP51_006283</name>
</gene>
<proteinExistence type="predicted"/>
<dbReference type="Gene3D" id="3.90.1300.10">
    <property type="entry name" value="Amidase signature (AS) domain"/>
    <property type="match status" value="2"/>
</dbReference>
<feature type="domain" description="Amidase" evidence="1">
    <location>
        <begin position="38"/>
        <end position="87"/>
    </location>
</feature>
<dbReference type="InterPro" id="IPR023631">
    <property type="entry name" value="Amidase_dom"/>
</dbReference>
<evidence type="ECO:0000259" key="1">
    <source>
        <dbReference type="Pfam" id="PF01425"/>
    </source>
</evidence>
<name>A0A428RTD4_9HYPO</name>
<comment type="caution">
    <text evidence="2">The sequence shown here is derived from an EMBL/GenBank/DDBJ whole genome shotgun (WGS) entry which is preliminary data.</text>
</comment>
<evidence type="ECO:0000313" key="2">
    <source>
        <dbReference type="EMBL" id="RSL80832.1"/>
    </source>
</evidence>
<dbReference type="EMBL" id="NKCL01000135">
    <property type="protein sequence ID" value="RSL80832.1"/>
    <property type="molecule type" value="Genomic_DNA"/>
</dbReference>
<accession>A0A428RTD4</accession>
<dbReference type="AlphaFoldDB" id="A0A428RTD4"/>
<dbReference type="PANTHER" id="PTHR42678:SF34">
    <property type="entry name" value="OS04G0183300 PROTEIN"/>
    <property type="match status" value="1"/>
</dbReference>
<dbReference type="Pfam" id="PF01425">
    <property type="entry name" value="Amidase"/>
    <property type="match status" value="1"/>
</dbReference>
<protein>
    <recommendedName>
        <fullName evidence="1">Amidase domain-containing protein</fullName>
    </recommendedName>
</protein>
<reference evidence="2 3" key="1">
    <citation type="submission" date="2017-06" db="EMBL/GenBank/DDBJ databases">
        <title>Comparative genomic analysis of Ambrosia Fusariam Clade fungi.</title>
        <authorList>
            <person name="Stajich J.E."/>
            <person name="Carrillo J."/>
            <person name="Kijimoto T."/>
            <person name="Eskalen A."/>
            <person name="O'Donnell K."/>
            <person name="Kasson M."/>
        </authorList>
    </citation>
    <scope>NUCLEOTIDE SEQUENCE [LARGE SCALE GENOMIC DNA]</scope>
    <source>
        <strain evidence="2 3">NRRL62606</strain>
    </source>
</reference>
<dbReference type="Proteomes" id="UP000287972">
    <property type="component" value="Unassembled WGS sequence"/>
</dbReference>
<keyword evidence="3" id="KW-1185">Reference proteome</keyword>
<dbReference type="InterPro" id="IPR036928">
    <property type="entry name" value="AS_sf"/>
</dbReference>
<organism evidence="2 3">
    <name type="scientific">Fusarium floridanum</name>
    <dbReference type="NCBI Taxonomy" id="1325733"/>
    <lineage>
        <taxon>Eukaryota</taxon>
        <taxon>Fungi</taxon>
        <taxon>Dikarya</taxon>
        <taxon>Ascomycota</taxon>
        <taxon>Pezizomycotina</taxon>
        <taxon>Sordariomycetes</taxon>
        <taxon>Hypocreomycetidae</taxon>
        <taxon>Hypocreales</taxon>
        <taxon>Nectriaceae</taxon>
        <taxon>Fusarium</taxon>
        <taxon>Fusarium solani species complex</taxon>
    </lineage>
</organism>
<dbReference type="SUPFAM" id="SSF75304">
    <property type="entry name" value="Amidase signature (AS) enzymes"/>
    <property type="match status" value="1"/>
</dbReference>
<dbReference type="PANTHER" id="PTHR42678">
    <property type="entry name" value="AMIDASE"/>
    <property type="match status" value="1"/>
</dbReference>